<evidence type="ECO:0000313" key="1">
    <source>
        <dbReference type="EMBL" id="KAI4832159.1"/>
    </source>
</evidence>
<comment type="caution">
    <text evidence="1">The sequence shown here is derived from an EMBL/GenBank/DDBJ whole genome shotgun (WGS) entry which is preliminary data.</text>
</comment>
<evidence type="ECO:0000313" key="2">
    <source>
        <dbReference type="Proteomes" id="UP001057452"/>
    </source>
</evidence>
<proteinExistence type="predicted"/>
<name>A0ACB9XX61_CHAAC</name>
<accession>A0ACB9XX61</accession>
<sequence>EDNKERKKRRAVNFLGGPRLGQGKTSGAQEVRKDGGVEGGRRRERWGQSAIEEQGKVGGAFVPLPYYHLRCERPAPRSLHPTIIREVTDQVPESAARGRCHSQLTSPFSPLILTFALSPTGLHLTPSLPPSPRSCPLSLTRAPPQSQGVVSLPARLPDSPTSPPHPLRGDRLPIRNAAVATLPAPPPPPPPLSPTLIV</sequence>
<dbReference type="Proteomes" id="UP001057452">
    <property type="component" value="Chromosome 1"/>
</dbReference>
<gene>
    <name evidence="1" type="ORF">KUCAC02_015134</name>
</gene>
<protein>
    <submittedName>
        <fullName evidence="1">Uncharacterized protein</fullName>
    </submittedName>
</protein>
<keyword evidence="2" id="KW-1185">Reference proteome</keyword>
<dbReference type="EMBL" id="CM043785">
    <property type="protein sequence ID" value="KAI4832159.1"/>
    <property type="molecule type" value="Genomic_DNA"/>
</dbReference>
<organism evidence="1 2">
    <name type="scientific">Chaenocephalus aceratus</name>
    <name type="common">Blackfin icefish</name>
    <name type="synonym">Chaenichthys aceratus</name>
    <dbReference type="NCBI Taxonomy" id="36190"/>
    <lineage>
        <taxon>Eukaryota</taxon>
        <taxon>Metazoa</taxon>
        <taxon>Chordata</taxon>
        <taxon>Craniata</taxon>
        <taxon>Vertebrata</taxon>
        <taxon>Euteleostomi</taxon>
        <taxon>Actinopterygii</taxon>
        <taxon>Neopterygii</taxon>
        <taxon>Teleostei</taxon>
        <taxon>Neoteleostei</taxon>
        <taxon>Acanthomorphata</taxon>
        <taxon>Eupercaria</taxon>
        <taxon>Perciformes</taxon>
        <taxon>Notothenioidei</taxon>
        <taxon>Channichthyidae</taxon>
        <taxon>Chaenocephalus</taxon>
    </lineage>
</organism>
<feature type="non-terminal residue" evidence="1">
    <location>
        <position position="1"/>
    </location>
</feature>
<reference evidence="1" key="1">
    <citation type="submission" date="2022-05" db="EMBL/GenBank/DDBJ databases">
        <title>Chromosome-level genome of Chaenocephalus aceratus.</title>
        <authorList>
            <person name="Park H."/>
        </authorList>
    </citation>
    <scope>NUCLEOTIDE SEQUENCE</scope>
    <source>
        <strain evidence="1">KU_202001</strain>
    </source>
</reference>